<dbReference type="PROSITE" id="PS50228">
    <property type="entry name" value="SUEL_LECTIN"/>
    <property type="match status" value="2"/>
</dbReference>
<dbReference type="InterPro" id="IPR000922">
    <property type="entry name" value="Lectin_gal-bd_dom"/>
</dbReference>
<dbReference type="Proteomes" id="UP001497382">
    <property type="component" value="Unassembled WGS sequence"/>
</dbReference>
<evidence type="ECO:0000256" key="2">
    <source>
        <dbReference type="SAM" id="Phobius"/>
    </source>
</evidence>
<dbReference type="CDD" id="cd22829">
    <property type="entry name" value="Gal_Rha_Lectin_EVA1_EVA1C_rpt2"/>
    <property type="match status" value="1"/>
</dbReference>
<comment type="caution">
    <text evidence="4">The sequence shown here is derived from an EMBL/GenBank/DDBJ whole genome shotgun (WGS) entry which is preliminary data.</text>
</comment>
<keyword evidence="2" id="KW-0812">Transmembrane</keyword>
<dbReference type="EMBL" id="CAXIEN010000341">
    <property type="protein sequence ID" value="CAL1294257.1"/>
    <property type="molecule type" value="Genomic_DNA"/>
</dbReference>
<dbReference type="GO" id="GO:0030246">
    <property type="term" value="F:carbohydrate binding"/>
    <property type="evidence" value="ECO:0007669"/>
    <property type="project" value="InterPro"/>
</dbReference>
<evidence type="ECO:0000313" key="5">
    <source>
        <dbReference type="Proteomes" id="UP001497382"/>
    </source>
</evidence>
<feature type="compositionally biased region" description="Acidic residues" evidence="1">
    <location>
        <begin position="340"/>
        <end position="350"/>
    </location>
</feature>
<reference evidence="4 5" key="1">
    <citation type="submission" date="2024-04" db="EMBL/GenBank/DDBJ databases">
        <authorList>
            <person name="Rising A."/>
            <person name="Reimegard J."/>
            <person name="Sonavane S."/>
            <person name="Akerstrom W."/>
            <person name="Nylinder S."/>
            <person name="Hedman E."/>
            <person name="Kallberg Y."/>
        </authorList>
    </citation>
    <scope>NUCLEOTIDE SEQUENCE [LARGE SCALE GENOMIC DNA]</scope>
</reference>
<feature type="region of interest" description="Disordered" evidence="1">
    <location>
        <begin position="416"/>
        <end position="438"/>
    </location>
</feature>
<dbReference type="InterPro" id="IPR043159">
    <property type="entry name" value="Lectin_gal-bd_sf"/>
</dbReference>
<feature type="region of interest" description="Disordered" evidence="1">
    <location>
        <begin position="336"/>
        <end position="355"/>
    </location>
</feature>
<keyword evidence="2" id="KW-0472">Membrane</keyword>
<dbReference type="CDD" id="cd22828">
    <property type="entry name" value="Gal_Rha_Lectin_EVA1_EVA1C_rpt1"/>
    <property type="match status" value="1"/>
</dbReference>
<name>A0AAV2BE88_9ARAC</name>
<evidence type="ECO:0000313" key="4">
    <source>
        <dbReference type="EMBL" id="CAL1294257.1"/>
    </source>
</evidence>
<feature type="region of interest" description="Disordered" evidence="1">
    <location>
        <begin position="270"/>
        <end position="330"/>
    </location>
</feature>
<gene>
    <name evidence="4" type="ORF">LARSCL_LOCUS18610</name>
</gene>
<proteinExistence type="predicted"/>
<organism evidence="4 5">
    <name type="scientific">Larinioides sclopetarius</name>
    <dbReference type="NCBI Taxonomy" id="280406"/>
    <lineage>
        <taxon>Eukaryota</taxon>
        <taxon>Metazoa</taxon>
        <taxon>Ecdysozoa</taxon>
        <taxon>Arthropoda</taxon>
        <taxon>Chelicerata</taxon>
        <taxon>Arachnida</taxon>
        <taxon>Araneae</taxon>
        <taxon>Araneomorphae</taxon>
        <taxon>Entelegynae</taxon>
        <taxon>Araneoidea</taxon>
        <taxon>Araneidae</taxon>
        <taxon>Larinioides</taxon>
    </lineage>
</organism>
<protein>
    <recommendedName>
        <fullName evidence="3">SUEL-type lectin domain-containing protein</fullName>
    </recommendedName>
</protein>
<accession>A0AAV2BE88</accession>
<dbReference type="AlphaFoldDB" id="A0AAV2BE88"/>
<dbReference type="Gene3D" id="2.60.120.740">
    <property type="match status" value="2"/>
</dbReference>
<dbReference type="PANTHER" id="PTHR46780">
    <property type="entry name" value="PROTEIN EVA-1"/>
    <property type="match status" value="1"/>
</dbReference>
<keyword evidence="5" id="KW-1185">Reference proteome</keyword>
<feature type="domain" description="SUEL-type lectin" evidence="3">
    <location>
        <begin position="167"/>
        <end position="260"/>
    </location>
</feature>
<keyword evidence="2" id="KW-1133">Transmembrane helix</keyword>
<sequence>MVVSASDVFTRELADPGFFKTMWKCVHMWILLGFFYHTATAGSNLPLLTGTLRTFQVHACDGNELQIECWPNTVINIYLAQYGRQVPSHQLCPPEGVTDGDLAMLNDTTDCLSTHALRTVEESCRDQRICNVKTSPQTFGYDPCPGVRKYAEVAYKCRPNVFSNKVVCEGERLRLRCHRNLRIVIYSAAFGATHYGVPECPQPEGEGRIEDCQVSYATEAVMSSCHGRRKCSIGADVGTFGKPGCPPGTRLFLKVVHTCVPKEILKDLDLGGSEESKDQEDSDYTGFIEEPRYVPPVTSGPLVEANQPKPTLKPPPPQVESGGGVTKGDVQQTTVKTDMQSDENSGEEGDANSTTLEGDQKVIGFLTEWVSAYNFIKENKEKFILYLTLSLSIALVALLAILTTKFYLRRSRRLREERAAPSKPPLPADPPGSGGGISPFGDDCTDLDHFDSGVDVVRFTSRSSLRRAQPIEEDDCSFPRAPVRAQNNYYYS</sequence>
<feature type="domain" description="SUEL-type lectin" evidence="3">
    <location>
        <begin position="59"/>
        <end position="158"/>
    </location>
</feature>
<dbReference type="Pfam" id="PF02140">
    <property type="entry name" value="SUEL_Lectin"/>
    <property type="match status" value="2"/>
</dbReference>
<feature type="transmembrane region" description="Helical" evidence="2">
    <location>
        <begin position="383"/>
        <end position="408"/>
    </location>
</feature>
<evidence type="ECO:0000256" key="1">
    <source>
        <dbReference type="SAM" id="MobiDB-lite"/>
    </source>
</evidence>
<evidence type="ECO:0000259" key="3">
    <source>
        <dbReference type="PROSITE" id="PS50228"/>
    </source>
</evidence>